<evidence type="ECO:0000256" key="1">
    <source>
        <dbReference type="ARBA" id="ARBA00009063"/>
    </source>
</evidence>
<evidence type="ECO:0000313" key="12">
    <source>
        <dbReference type="EMBL" id="CEM22868.1"/>
    </source>
</evidence>
<protein>
    <recommendedName>
        <fullName evidence="11">t-SNARE coiled-coil homology domain-containing protein</fullName>
    </recommendedName>
</protein>
<dbReference type="InterPro" id="IPR000727">
    <property type="entry name" value="T_SNARE_dom"/>
</dbReference>
<keyword evidence="7 10" id="KW-0472">Membrane</keyword>
<dbReference type="PANTHER" id="PTHR12791">
    <property type="entry name" value="GOLGI SNARE BET1-RELATED"/>
    <property type="match status" value="1"/>
</dbReference>
<dbReference type="OrthoDB" id="546861at2759"/>
<proteinExistence type="inferred from homology"/>
<dbReference type="Pfam" id="PF09177">
    <property type="entry name" value="STX6_10_61_N"/>
    <property type="match status" value="1"/>
</dbReference>
<dbReference type="Gene3D" id="1.20.58.90">
    <property type="match status" value="1"/>
</dbReference>
<keyword evidence="3 10" id="KW-0812">Transmembrane</keyword>
<dbReference type="EMBL" id="CDMY01000561">
    <property type="protein sequence ID" value="CEM22868.1"/>
    <property type="molecule type" value="Genomic_DNA"/>
</dbReference>
<keyword evidence="5 10" id="KW-1133">Transmembrane helix</keyword>
<organism evidence="12 13">
    <name type="scientific">Vitrella brassicaformis (strain CCMP3155)</name>
    <dbReference type="NCBI Taxonomy" id="1169540"/>
    <lineage>
        <taxon>Eukaryota</taxon>
        <taxon>Sar</taxon>
        <taxon>Alveolata</taxon>
        <taxon>Colpodellida</taxon>
        <taxon>Vitrellaceae</taxon>
        <taxon>Vitrella</taxon>
    </lineage>
</organism>
<dbReference type="VEuPathDB" id="CryptoDB:Vbra_647"/>
<dbReference type="GO" id="GO:0015031">
    <property type="term" value="P:protein transport"/>
    <property type="evidence" value="ECO:0007669"/>
    <property type="project" value="UniProtKB-KW"/>
</dbReference>
<dbReference type="SMART" id="SM00397">
    <property type="entry name" value="t_SNARE"/>
    <property type="match status" value="1"/>
</dbReference>
<evidence type="ECO:0000313" key="13">
    <source>
        <dbReference type="Proteomes" id="UP000041254"/>
    </source>
</evidence>
<evidence type="ECO:0000256" key="2">
    <source>
        <dbReference type="ARBA" id="ARBA00022448"/>
    </source>
</evidence>
<evidence type="ECO:0000256" key="8">
    <source>
        <dbReference type="ARBA" id="ARBA00037801"/>
    </source>
</evidence>
<feature type="coiled-coil region" evidence="9">
    <location>
        <begin position="143"/>
        <end position="191"/>
    </location>
</feature>
<dbReference type="GO" id="GO:0005794">
    <property type="term" value="C:Golgi apparatus"/>
    <property type="evidence" value="ECO:0007669"/>
    <property type="project" value="UniProtKB-SubCell"/>
</dbReference>
<keyword evidence="6" id="KW-0333">Golgi apparatus</keyword>
<evidence type="ECO:0000256" key="7">
    <source>
        <dbReference type="ARBA" id="ARBA00023136"/>
    </source>
</evidence>
<dbReference type="GO" id="GO:0016020">
    <property type="term" value="C:membrane"/>
    <property type="evidence" value="ECO:0007669"/>
    <property type="project" value="InterPro"/>
</dbReference>
<keyword evidence="9" id="KW-0175">Coiled coil</keyword>
<dbReference type="SUPFAM" id="SSF47661">
    <property type="entry name" value="t-snare proteins"/>
    <property type="match status" value="1"/>
</dbReference>
<dbReference type="AlphaFoldDB" id="A0A0G4G3N1"/>
<dbReference type="OMA" id="EHDPYRF"/>
<gene>
    <name evidence="12" type="ORF">Vbra_647</name>
</gene>
<comment type="similarity">
    <text evidence="1">Belongs to the syntaxin family.</text>
</comment>
<feature type="domain" description="T-SNARE coiled-coil homology" evidence="11">
    <location>
        <begin position="140"/>
        <end position="202"/>
    </location>
</feature>
<evidence type="ECO:0000256" key="5">
    <source>
        <dbReference type="ARBA" id="ARBA00022989"/>
    </source>
</evidence>
<name>A0A0G4G3N1_VITBC</name>
<dbReference type="STRING" id="1169540.A0A0G4G3N1"/>
<dbReference type="GO" id="GO:0048193">
    <property type="term" value="P:Golgi vesicle transport"/>
    <property type="evidence" value="ECO:0007669"/>
    <property type="project" value="InterPro"/>
</dbReference>
<dbReference type="InParanoid" id="A0A0G4G3N1"/>
<dbReference type="CDD" id="cd15841">
    <property type="entry name" value="SNARE_Qc"/>
    <property type="match status" value="1"/>
</dbReference>
<keyword evidence="2" id="KW-0813">Transport</keyword>
<evidence type="ECO:0000256" key="9">
    <source>
        <dbReference type="SAM" id="Coils"/>
    </source>
</evidence>
<dbReference type="SUPFAM" id="SSF58038">
    <property type="entry name" value="SNARE fusion complex"/>
    <property type="match status" value="1"/>
</dbReference>
<dbReference type="Proteomes" id="UP000041254">
    <property type="component" value="Unassembled WGS sequence"/>
</dbReference>
<dbReference type="InterPro" id="IPR010989">
    <property type="entry name" value="SNARE"/>
</dbReference>
<dbReference type="FunFam" id="1.20.58.90:FF:000004">
    <property type="entry name" value="Syntaxin 10"/>
    <property type="match status" value="1"/>
</dbReference>
<keyword evidence="13" id="KW-1185">Reference proteome</keyword>
<evidence type="ECO:0000256" key="6">
    <source>
        <dbReference type="ARBA" id="ARBA00023034"/>
    </source>
</evidence>
<dbReference type="Gene3D" id="1.20.5.110">
    <property type="match status" value="1"/>
</dbReference>
<dbReference type="InterPro" id="IPR015260">
    <property type="entry name" value="Syntaxin-6/10/61_N"/>
</dbReference>
<dbReference type="Pfam" id="PF05739">
    <property type="entry name" value="SNARE"/>
    <property type="match status" value="1"/>
</dbReference>
<keyword evidence="4" id="KW-0653">Protein transport</keyword>
<sequence>MSKKFEDPYYIAVDTVNTSLKKVNSLFSEVNDASFGTRRRADKSDVKGTILSELRTLDYDIQDLEASIVAVERDPQKFNLDTREVQTRKDFVSSTKVTVRKMRDKLNAMQRAAAEAEAPRRAEVERSNAAFIGSQRQEQQTYMRQQDEQLEELAKSAERLNHTALTINHELEDQQRMLSELDEDVDNTAEKMNFVMKRMAKLLKTNDTRQLCLILLLVLILVLLFLLVLYT</sequence>
<evidence type="ECO:0000256" key="4">
    <source>
        <dbReference type="ARBA" id="ARBA00022927"/>
    </source>
</evidence>
<comment type="subcellular location">
    <subcellularLocation>
        <location evidence="8">Golgi apparatus</location>
        <location evidence="8">trans-Golgi network membrane</location>
        <topology evidence="8">Single-pass type IV membrane protein</topology>
    </subcellularLocation>
</comment>
<evidence type="ECO:0000256" key="10">
    <source>
        <dbReference type="SAM" id="Phobius"/>
    </source>
</evidence>
<accession>A0A0G4G3N1</accession>
<feature type="transmembrane region" description="Helical" evidence="10">
    <location>
        <begin position="211"/>
        <end position="230"/>
    </location>
</feature>
<evidence type="ECO:0000256" key="3">
    <source>
        <dbReference type="ARBA" id="ARBA00022692"/>
    </source>
</evidence>
<reference evidence="12 13" key="1">
    <citation type="submission" date="2014-11" db="EMBL/GenBank/DDBJ databases">
        <authorList>
            <person name="Zhu J."/>
            <person name="Qi W."/>
            <person name="Song R."/>
        </authorList>
    </citation>
    <scope>NUCLEOTIDE SEQUENCE [LARGE SCALE GENOMIC DNA]</scope>
</reference>
<dbReference type="PROSITE" id="PS50192">
    <property type="entry name" value="T_SNARE"/>
    <property type="match status" value="1"/>
</dbReference>
<dbReference type="PhylomeDB" id="A0A0G4G3N1"/>
<dbReference type="FunCoup" id="A0A0G4G3N1">
    <property type="interactions" value="156"/>
</dbReference>
<evidence type="ECO:0000259" key="11">
    <source>
        <dbReference type="PROSITE" id="PS50192"/>
    </source>
</evidence>